<comment type="cofactor">
    <cofactor evidence="1 5">
        <name>heme</name>
        <dbReference type="ChEBI" id="CHEBI:30413"/>
    </cofactor>
</comment>
<protein>
    <submittedName>
        <fullName evidence="6">Uncharacterized protein</fullName>
    </submittedName>
</protein>
<comment type="similarity">
    <text evidence="2">Belongs to the cytochrome P450 family.</text>
</comment>
<dbReference type="GO" id="GO:0016712">
    <property type="term" value="F:oxidoreductase activity, acting on paired donors, with incorporation or reduction of molecular oxygen, reduced flavin or flavoprotein as one donor, and incorporation of one atom of oxygen"/>
    <property type="evidence" value="ECO:0007669"/>
    <property type="project" value="TreeGrafter"/>
</dbReference>
<sequence>MVTGAYPSGRLVGITLDCGQCVTVQELTQTAEMEALIGLEWLDYKSILVFLFLFALFTNIIQNWRPKNYPPGPWPIPFIGDTFRVSPSTIHLDIAKLAKKYGNIFSVQLFGGKVVVINGYKLVREALAVNGDDYVDRPKLPLFEDLVGNAGLVLSNGYLWKQQRRFALHTLRNFGLGKKSLEPAIQQECQYLTEALALHKGEPIDPHILLNKAVSNIIPEILEVQGTIWAMLYNTIPGLMRRLPGPHRRIFTLSHRVVGYVQAKIDEHKESHNPSDPRDYIDCFLSEIAEKEDKEAGFDMRNLCFSALDLFGAGSETTTSTLYWGLLFMINYPDIQKRVQAEIDAVVGSSRPPSMQDRDDLHYTNAGVMIVGNLDSVLHDPSMWESPHTFNPGHFLDENGKFCKREDFIPFSIDIYTTVIENANAKREREREREAVCLGEQLARMELFLFFSGLLQRFTFSAPEGEKPTLDSIMTVMNAPKPYRLCAKLR</sequence>
<dbReference type="GO" id="GO:0006082">
    <property type="term" value="P:organic acid metabolic process"/>
    <property type="evidence" value="ECO:0007669"/>
    <property type="project" value="TreeGrafter"/>
</dbReference>
<feature type="binding site" description="axial binding residue" evidence="5">
    <location>
        <position position="437"/>
    </location>
    <ligand>
        <name>heme</name>
        <dbReference type="ChEBI" id="CHEBI:30413"/>
    </ligand>
    <ligandPart>
        <name>Fe</name>
        <dbReference type="ChEBI" id="CHEBI:18248"/>
    </ligandPart>
</feature>
<dbReference type="Gene3D" id="1.10.630.10">
    <property type="entry name" value="Cytochrome P450"/>
    <property type="match status" value="2"/>
</dbReference>
<dbReference type="PANTHER" id="PTHR24300:SF301">
    <property type="entry name" value="CYP2J25 PROTEIN-RELATED"/>
    <property type="match status" value="1"/>
</dbReference>
<comment type="caution">
    <text evidence="6">The sequence shown here is derived from an EMBL/GenBank/DDBJ whole genome shotgun (WGS) entry which is preliminary data.</text>
</comment>
<proteinExistence type="inferred from homology"/>
<evidence type="ECO:0000313" key="7">
    <source>
        <dbReference type="Proteomes" id="UP001460270"/>
    </source>
</evidence>
<dbReference type="AlphaFoldDB" id="A0AAW0NBE8"/>
<accession>A0AAW0NBE8</accession>
<evidence type="ECO:0000256" key="3">
    <source>
        <dbReference type="ARBA" id="ARBA00022723"/>
    </source>
</evidence>
<dbReference type="PRINTS" id="PR00385">
    <property type="entry name" value="P450"/>
</dbReference>
<dbReference type="GO" id="GO:0005737">
    <property type="term" value="C:cytoplasm"/>
    <property type="evidence" value="ECO:0007669"/>
    <property type="project" value="TreeGrafter"/>
</dbReference>
<dbReference type="Proteomes" id="UP001460270">
    <property type="component" value="Unassembled WGS sequence"/>
</dbReference>
<dbReference type="InterPro" id="IPR001128">
    <property type="entry name" value="Cyt_P450"/>
</dbReference>
<dbReference type="SUPFAM" id="SSF48264">
    <property type="entry name" value="Cytochrome P450"/>
    <property type="match status" value="1"/>
</dbReference>
<dbReference type="InterPro" id="IPR036396">
    <property type="entry name" value="Cyt_P450_sf"/>
</dbReference>
<evidence type="ECO:0000256" key="5">
    <source>
        <dbReference type="PIRSR" id="PIRSR602401-1"/>
    </source>
</evidence>
<dbReference type="GO" id="GO:0006805">
    <property type="term" value="P:xenobiotic metabolic process"/>
    <property type="evidence" value="ECO:0007669"/>
    <property type="project" value="TreeGrafter"/>
</dbReference>
<keyword evidence="3 5" id="KW-0479">Metal-binding</keyword>
<evidence type="ECO:0000256" key="4">
    <source>
        <dbReference type="ARBA" id="ARBA00023004"/>
    </source>
</evidence>
<evidence type="ECO:0000256" key="1">
    <source>
        <dbReference type="ARBA" id="ARBA00001971"/>
    </source>
</evidence>
<dbReference type="PANTHER" id="PTHR24300">
    <property type="entry name" value="CYTOCHROME P450 508A4-RELATED"/>
    <property type="match status" value="1"/>
</dbReference>
<name>A0AAW0NBE8_9GOBI</name>
<keyword evidence="7" id="KW-1185">Reference proteome</keyword>
<gene>
    <name evidence="6" type="ORF">WMY93_024399</name>
</gene>
<dbReference type="GO" id="GO:0005506">
    <property type="term" value="F:iron ion binding"/>
    <property type="evidence" value="ECO:0007669"/>
    <property type="project" value="InterPro"/>
</dbReference>
<keyword evidence="4 5" id="KW-0408">Iron</keyword>
<dbReference type="InterPro" id="IPR002401">
    <property type="entry name" value="Cyt_P450_E_grp-I"/>
</dbReference>
<dbReference type="InterPro" id="IPR050182">
    <property type="entry name" value="Cytochrome_P450_fam2"/>
</dbReference>
<organism evidence="6 7">
    <name type="scientific">Mugilogobius chulae</name>
    <name type="common">yellowstripe goby</name>
    <dbReference type="NCBI Taxonomy" id="88201"/>
    <lineage>
        <taxon>Eukaryota</taxon>
        <taxon>Metazoa</taxon>
        <taxon>Chordata</taxon>
        <taxon>Craniata</taxon>
        <taxon>Vertebrata</taxon>
        <taxon>Euteleostomi</taxon>
        <taxon>Actinopterygii</taxon>
        <taxon>Neopterygii</taxon>
        <taxon>Teleostei</taxon>
        <taxon>Neoteleostei</taxon>
        <taxon>Acanthomorphata</taxon>
        <taxon>Gobiaria</taxon>
        <taxon>Gobiiformes</taxon>
        <taxon>Gobioidei</taxon>
        <taxon>Gobiidae</taxon>
        <taxon>Gobionellinae</taxon>
        <taxon>Mugilogobius</taxon>
    </lineage>
</organism>
<reference evidence="7" key="1">
    <citation type="submission" date="2024-04" db="EMBL/GenBank/DDBJ databases">
        <title>Salinicola lusitanus LLJ914,a marine bacterium isolated from the Okinawa Trough.</title>
        <authorList>
            <person name="Li J."/>
        </authorList>
    </citation>
    <scope>NUCLEOTIDE SEQUENCE [LARGE SCALE GENOMIC DNA]</scope>
</reference>
<dbReference type="Pfam" id="PF00067">
    <property type="entry name" value="p450"/>
    <property type="match status" value="2"/>
</dbReference>
<evidence type="ECO:0000313" key="6">
    <source>
        <dbReference type="EMBL" id="KAK7888839.1"/>
    </source>
</evidence>
<dbReference type="PRINTS" id="PR00463">
    <property type="entry name" value="EP450I"/>
</dbReference>
<keyword evidence="5" id="KW-0349">Heme</keyword>
<dbReference type="GO" id="GO:0020037">
    <property type="term" value="F:heme binding"/>
    <property type="evidence" value="ECO:0007669"/>
    <property type="project" value="InterPro"/>
</dbReference>
<evidence type="ECO:0000256" key="2">
    <source>
        <dbReference type="ARBA" id="ARBA00010617"/>
    </source>
</evidence>
<dbReference type="EMBL" id="JBBPFD010000018">
    <property type="protein sequence ID" value="KAK7888839.1"/>
    <property type="molecule type" value="Genomic_DNA"/>
</dbReference>